<reference evidence="2" key="1">
    <citation type="submission" date="2019-06" db="EMBL/GenBank/DDBJ databases">
        <authorList>
            <person name="Esemu S.N."/>
            <person name="Dong X."/>
            <person name="Hartley C.S."/>
            <person name="Post R.J."/>
            <person name="Ndip L.M."/>
            <person name="Darby A.C."/>
            <person name="Makepeace B.L."/>
        </authorList>
    </citation>
    <scope>NUCLEOTIDE SEQUENCE</scope>
</reference>
<proteinExistence type="predicted"/>
<keyword evidence="2" id="KW-0496">Mitochondrion</keyword>
<organism evidence="2">
    <name type="scientific">Rhagovelia sp. XD-2019</name>
    <dbReference type="NCBI Taxonomy" id="2582441"/>
    <lineage>
        <taxon>Eukaryota</taxon>
        <taxon>Metazoa</taxon>
        <taxon>Ecdysozoa</taxon>
        <taxon>Arthropoda</taxon>
        <taxon>Hexapoda</taxon>
        <taxon>Insecta</taxon>
        <taxon>Pterygota</taxon>
        <taxon>Neoptera</taxon>
        <taxon>Paraneoptera</taxon>
        <taxon>Hemiptera</taxon>
        <taxon>Heteroptera</taxon>
        <taxon>Gerromorpha</taxon>
        <taxon>Gerroidea</taxon>
        <taxon>Veliidae</taxon>
        <taxon>Rhagoveliinae</taxon>
        <taxon>Rhagovelia</taxon>
    </lineage>
</organism>
<evidence type="ECO:0000256" key="1">
    <source>
        <dbReference type="SAM" id="Phobius"/>
    </source>
</evidence>
<name>A0A5B9XXB0_9HEMI</name>
<geneLocation type="mitochondrion" evidence="2"/>
<dbReference type="EMBL" id="MN027279">
    <property type="protein sequence ID" value="QEH58965.1"/>
    <property type="molecule type" value="Genomic_DNA"/>
</dbReference>
<gene>
    <name evidence="2" type="primary">atp8</name>
</gene>
<evidence type="ECO:0000313" key="2">
    <source>
        <dbReference type="EMBL" id="QEH58965.1"/>
    </source>
</evidence>
<keyword evidence="1" id="KW-0472">Membrane</keyword>
<accession>A0A5B9XXB0</accession>
<sequence length="51" mass="6452">MPQMSPMWWTSLMIMFTLSFMMVNSMMYFMKKYNVKSKMEKKNQIQKNWKW</sequence>
<protein>
    <submittedName>
        <fullName evidence="2">ATPase subunit 8</fullName>
    </submittedName>
</protein>
<feature type="transmembrane region" description="Helical" evidence="1">
    <location>
        <begin position="6"/>
        <end position="29"/>
    </location>
</feature>
<keyword evidence="1" id="KW-0812">Transmembrane</keyword>
<keyword evidence="1" id="KW-1133">Transmembrane helix</keyword>
<dbReference type="AlphaFoldDB" id="A0A5B9XXB0"/>